<sequence>MPPKAPKAPITCNWMRSNVTDETLTDFMKSGYLPKKDVMSYRAPDPSEERPQPKDGEVVIFADHMSRGFAPLGSKFFRDVLNFFDLRPQDIGPNSVSNICNFQVFCEVYLGEEPSLLLFRELFYLNRQNECANGPSLELGGISIQRRRDCLFPYAEPPSHPKDWNQTWFYCQDTSPADESPLPGFRPSRLEPTHPPSDKLTQAERQPLLPTINKIKALLGNGLNGIDLIRVRISWRVIPLSRRPGLMCEYTGRKDDPLRHSRNDLPEDVAEDMTKALLNESLADCGRTGLAPFCKTNPAPAADDKFWKVKYDHEAAKKARKAKKAAKRAAPRKKGSRPTASELLQLSDSSESEDDTGASNLVVEEVMILFSDSEPLPRLKVRRVTRKVRFSHPLAYQDPQFLLKQQTHESRWHTRTNKDADLSSGLPDASRKRRTEVISNLYPFHPLAGVIRQPLNSSDSNYQETSPSSGDSMESNLPAFKTVPGAQAKLSKRAKKNKPVEEPDLPEPEVAAQEPPAASAPEATAPTDKPIAEASANPEASSSAQPADDPDVVITRTEFVEPGRPTALAKCSAKEELLGRHRANLDLSDYANLSIEEIIFGYISQVHKSRDLEIAMVNQIQQK</sequence>
<dbReference type="PANTHER" id="PTHR33026:SF7">
    <property type="entry name" value="OS03G0100275 PROTEIN"/>
    <property type="match status" value="1"/>
</dbReference>
<evidence type="ECO:0000313" key="4">
    <source>
        <dbReference type="Proteomes" id="UP000280104"/>
    </source>
</evidence>
<feature type="region of interest" description="Disordered" evidence="1">
    <location>
        <begin position="318"/>
        <end position="357"/>
    </location>
</feature>
<feature type="domain" description="Transposase (putative) gypsy type" evidence="2">
    <location>
        <begin position="59"/>
        <end position="126"/>
    </location>
</feature>
<dbReference type="EMBL" id="LS480641">
    <property type="protein sequence ID" value="SPT18167.1"/>
    <property type="molecule type" value="Genomic_DNA"/>
</dbReference>
<feature type="compositionally biased region" description="Low complexity" evidence="1">
    <location>
        <begin position="508"/>
        <end position="547"/>
    </location>
</feature>
<feature type="compositionally biased region" description="Basic residues" evidence="1">
    <location>
        <begin position="318"/>
        <end position="336"/>
    </location>
</feature>
<evidence type="ECO:0000256" key="1">
    <source>
        <dbReference type="SAM" id="MobiDB-lite"/>
    </source>
</evidence>
<name>A0A7H4LHS9_WHEAT</name>
<organism evidence="3 4">
    <name type="scientific">Triticum aestivum</name>
    <name type="common">Wheat</name>
    <dbReference type="NCBI Taxonomy" id="4565"/>
    <lineage>
        <taxon>Eukaryota</taxon>
        <taxon>Viridiplantae</taxon>
        <taxon>Streptophyta</taxon>
        <taxon>Embryophyta</taxon>
        <taxon>Tracheophyta</taxon>
        <taxon>Spermatophyta</taxon>
        <taxon>Magnoliopsida</taxon>
        <taxon>Liliopsida</taxon>
        <taxon>Poales</taxon>
        <taxon>Poaceae</taxon>
        <taxon>BOP clade</taxon>
        <taxon>Pooideae</taxon>
        <taxon>Triticodae</taxon>
        <taxon>Triticeae</taxon>
        <taxon>Triticinae</taxon>
        <taxon>Triticum</taxon>
    </lineage>
</organism>
<dbReference type="Proteomes" id="UP000280104">
    <property type="component" value="Chromosome II"/>
</dbReference>
<dbReference type="Pfam" id="PF04195">
    <property type="entry name" value="Transposase_28"/>
    <property type="match status" value="1"/>
</dbReference>
<accession>A0A7H4LHS9</accession>
<evidence type="ECO:0000313" key="3">
    <source>
        <dbReference type="EMBL" id="SPT18167.1"/>
    </source>
</evidence>
<feature type="region of interest" description="Disordered" evidence="1">
    <location>
        <begin position="178"/>
        <end position="204"/>
    </location>
</feature>
<protein>
    <recommendedName>
        <fullName evidence="2">Transposase (putative) gypsy type domain-containing protein</fullName>
    </recommendedName>
</protein>
<reference evidence="3 4" key="1">
    <citation type="submission" date="2018-05" db="EMBL/GenBank/DDBJ databases">
        <authorList>
            <person name="Thind KAUR A."/>
        </authorList>
    </citation>
    <scope>NUCLEOTIDE SEQUENCE [LARGE SCALE GENOMIC DNA]</scope>
</reference>
<evidence type="ECO:0000259" key="2">
    <source>
        <dbReference type="Pfam" id="PF04195"/>
    </source>
</evidence>
<feature type="compositionally biased region" description="Basic and acidic residues" evidence="1">
    <location>
        <begin position="407"/>
        <end position="421"/>
    </location>
</feature>
<dbReference type="AlphaFoldDB" id="A0A7H4LHS9"/>
<feature type="region of interest" description="Disordered" evidence="1">
    <location>
        <begin position="452"/>
        <end position="551"/>
    </location>
</feature>
<feature type="compositionally biased region" description="Polar residues" evidence="1">
    <location>
        <begin position="454"/>
        <end position="475"/>
    </location>
</feature>
<dbReference type="InterPro" id="IPR007321">
    <property type="entry name" value="Transposase_28"/>
</dbReference>
<dbReference type="PANTHER" id="PTHR33026">
    <property type="entry name" value="OS06G0360600 PROTEIN"/>
    <property type="match status" value="1"/>
</dbReference>
<proteinExistence type="predicted"/>
<feature type="region of interest" description="Disordered" evidence="1">
    <location>
        <begin position="407"/>
        <end position="430"/>
    </location>
</feature>
<gene>
    <name evidence="3" type="ORF">CAMPLR22A2D_LOCUS2778</name>
</gene>